<dbReference type="AlphaFoldDB" id="A0A0F9U6R5"/>
<dbReference type="EMBL" id="LAZR01000191">
    <property type="protein sequence ID" value="KKN83017.1"/>
    <property type="molecule type" value="Genomic_DNA"/>
</dbReference>
<protein>
    <submittedName>
        <fullName evidence="1">Uncharacterized protein</fullName>
    </submittedName>
</protein>
<reference evidence="1" key="1">
    <citation type="journal article" date="2015" name="Nature">
        <title>Complex archaea that bridge the gap between prokaryotes and eukaryotes.</title>
        <authorList>
            <person name="Spang A."/>
            <person name="Saw J.H."/>
            <person name="Jorgensen S.L."/>
            <person name="Zaremba-Niedzwiedzka K."/>
            <person name="Martijn J."/>
            <person name="Lind A.E."/>
            <person name="van Eijk R."/>
            <person name="Schleper C."/>
            <person name="Guy L."/>
            <person name="Ettema T.J."/>
        </authorList>
    </citation>
    <scope>NUCLEOTIDE SEQUENCE</scope>
</reference>
<comment type="caution">
    <text evidence="1">The sequence shown here is derived from an EMBL/GenBank/DDBJ whole genome shotgun (WGS) entry which is preliminary data.</text>
</comment>
<gene>
    <name evidence="1" type="ORF">LCGC14_0302690</name>
</gene>
<evidence type="ECO:0000313" key="1">
    <source>
        <dbReference type="EMBL" id="KKN83017.1"/>
    </source>
</evidence>
<accession>A0A0F9U6R5</accession>
<proteinExistence type="predicted"/>
<sequence length="99" mass="11788">MEREETSPKRTYEYCNNCDRFLTKYESARDHPEHKIIMKEDSQLAEQKIKIQIDDGELFDIADADIHTIVLILTKLPNILQTRYSSLLQLLNNMRLKYE</sequence>
<organism evidence="1">
    <name type="scientific">marine sediment metagenome</name>
    <dbReference type="NCBI Taxonomy" id="412755"/>
    <lineage>
        <taxon>unclassified sequences</taxon>
        <taxon>metagenomes</taxon>
        <taxon>ecological metagenomes</taxon>
    </lineage>
</organism>
<name>A0A0F9U6R5_9ZZZZ</name>